<sequence>MTPDFRPAPLLRRLFALAYESLLVGAVGMLAMLLVGALQTLLQHRFPALLPAVAPFAALLLLGAWWLYFKLNWLRESQTLPMRVWQIGLSAADGSRPTLPRLRVRFAWACVLLLFVPLAAYAAFRHAGIAPRTAFFAALLWWILPWGFALLNPQRQFLYDYLAGTRLEDKRAVSGSPPKNKETS</sequence>
<feature type="transmembrane region" description="Helical" evidence="5">
    <location>
        <begin position="106"/>
        <end position="124"/>
    </location>
</feature>
<evidence type="ECO:0000256" key="3">
    <source>
        <dbReference type="ARBA" id="ARBA00022989"/>
    </source>
</evidence>
<feature type="transmembrane region" description="Helical" evidence="5">
    <location>
        <begin position="130"/>
        <end position="151"/>
    </location>
</feature>
<dbReference type="Proteomes" id="UP000831534">
    <property type="component" value="Chromosome"/>
</dbReference>
<keyword evidence="8" id="KW-1185">Reference proteome</keyword>
<evidence type="ECO:0000256" key="2">
    <source>
        <dbReference type="ARBA" id="ARBA00022692"/>
    </source>
</evidence>
<accession>A0A8T9MVQ3</accession>
<evidence type="ECO:0000256" key="4">
    <source>
        <dbReference type="ARBA" id="ARBA00023136"/>
    </source>
</evidence>
<dbReference type="InterPro" id="IPR010432">
    <property type="entry name" value="RDD"/>
</dbReference>
<keyword evidence="3 5" id="KW-1133">Transmembrane helix</keyword>
<protein>
    <submittedName>
        <fullName evidence="7">RDD family protein</fullName>
    </submittedName>
</protein>
<proteinExistence type="predicted"/>
<keyword evidence="2 5" id="KW-0812">Transmembrane</keyword>
<organism evidence="7 8">
    <name type="scientific">Conchiformibius kuhniae</name>
    <dbReference type="NCBI Taxonomy" id="211502"/>
    <lineage>
        <taxon>Bacteria</taxon>
        <taxon>Pseudomonadati</taxon>
        <taxon>Pseudomonadota</taxon>
        <taxon>Betaproteobacteria</taxon>
        <taxon>Neisseriales</taxon>
        <taxon>Neisseriaceae</taxon>
        <taxon>Conchiformibius</taxon>
    </lineage>
</organism>
<dbReference type="Pfam" id="PF06271">
    <property type="entry name" value="RDD"/>
    <property type="match status" value="1"/>
</dbReference>
<evidence type="ECO:0000259" key="6">
    <source>
        <dbReference type="Pfam" id="PF06271"/>
    </source>
</evidence>
<evidence type="ECO:0000313" key="8">
    <source>
        <dbReference type="Proteomes" id="UP000831534"/>
    </source>
</evidence>
<reference evidence="7" key="2">
    <citation type="submission" date="2024-09" db="EMBL/GenBank/DDBJ databases">
        <authorList>
            <person name="Veyrier F.J."/>
        </authorList>
    </citation>
    <scope>NUCLEOTIDE SEQUENCE</scope>
    <source>
        <strain evidence="7">17694</strain>
    </source>
</reference>
<evidence type="ECO:0000313" key="7">
    <source>
        <dbReference type="EMBL" id="UOP05261.1"/>
    </source>
</evidence>
<dbReference type="AlphaFoldDB" id="A0A8T9MVQ3"/>
<dbReference type="GO" id="GO:0016020">
    <property type="term" value="C:membrane"/>
    <property type="evidence" value="ECO:0007669"/>
    <property type="project" value="UniProtKB-SubCell"/>
</dbReference>
<dbReference type="KEGG" id="ckh:LVJ77_03340"/>
<reference evidence="7" key="1">
    <citation type="journal article" date="2022" name="Res Sq">
        <title>Evolution of multicellular longitudinally dividing oral cavity symbionts (Neisseriaceae).</title>
        <authorList>
            <person name="Nyongesa S."/>
            <person name="Weber P."/>
            <person name="Bernet E."/>
            <person name="Pullido F."/>
            <person name="Nieckarz M."/>
            <person name="Delaby M."/>
            <person name="Nieves C."/>
            <person name="Viehboeck T."/>
            <person name="Krause N."/>
            <person name="Rivera-Millot A."/>
            <person name="Nakamura A."/>
            <person name="Vischer N."/>
            <person name="VanNieuwenhze M."/>
            <person name="Brun Y."/>
            <person name="Cava F."/>
            <person name="Bulgheresi S."/>
            <person name="Veyrier F."/>
        </authorList>
    </citation>
    <scope>NUCLEOTIDE SEQUENCE</scope>
    <source>
        <strain evidence="7">17694</strain>
    </source>
</reference>
<dbReference type="RefSeq" id="WP_027008641.1">
    <property type="nucleotide sequence ID" value="NZ_CP091521.1"/>
</dbReference>
<feature type="transmembrane region" description="Helical" evidence="5">
    <location>
        <begin position="48"/>
        <end position="69"/>
    </location>
</feature>
<evidence type="ECO:0000256" key="1">
    <source>
        <dbReference type="ARBA" id="ARBA00004141"/>
    </source>
</evidence>
<dbReference type="EMBL" id="CP091521">
    <property type="protein sequence ID" value="UOP05261.1"/>
    <property type="molecule type" value="Genomic_DNA"/>
</dbReference>
<name>A0A8T9MVQ3_9NEIS</name>
<evidence type="ECO:0000256" key="5">
    <source>
        <dbReference type="SAM" id="Phobius"/>
    </source>
</evidence>
<feature type="transmembrane region" description="Helical" evidence="5">
    <location>
        <begin position="21"/>
        <end position="42"/>
    </location>
</feature>
<gene>
    <name evidence="7" type="ORF">LVJ77_03340</name>
</gene>
<keyword evidence="4 5" id="KW-0472">Membrane</keyword>
<feature type="domain" description="RDD" evidence="6">
    <location>
        <begin position="8"/>
        <end position="164"/>
    </location>
</feature>
<comment type="subcellular location">
    <subcellularLocation>
        <location evidence="1">Membrane</location>
        <topology evidence="1">Multi-pass membrane protein</topology>
    </subcellularLocation>
</comment>